<feature type="non-terminal residue" evidence="2">
    <location>
        <position position="1"/>
    </location>
</feature>
<organism evidence="2">
    <name type="scientific">marine sediment metagenome</name>
    <dbReference type="NCBI Taxonomy" id="412755"/>
    <lineage>
        <taxon>unclassified sequences</taxon>
        <taxon>metagenomes</taxon>
        <taxon>ecological metagenomes</taxon>
    </lineage>
</organism>
<dbReference type="InterPro" id="IPR015421">
    <property type="entry name" value="PyrdxlP-dep_Trfase_major"/>
</dbReference>
<feature type="domain" description="Aminotransferase class I/classII large" evidence="1">
    <location>
        <begin position="41"/>
        <end position="272"/>
    </location>
</feature>
<dbReference type="PANTHER" id="PTHR42691">
    <property type="entry name" value="ASPARTATE AMINOTRANSFERASE YHDR-RELATED"/>
    <property type="match status" value="1"/>
</dbReference>
<dbReference type="Gene3D" id="3.40.640.10">
    <property type="entry name" value="Type I PLP-dependent aspartate aminotransferase-like (Major domain)"/>
    <property type="match status" value="1"/>
</dbReference>
<evidence type="ECO:0000313" key="2">
    <source>
        <dbReference type="EMBL" id="GAF96650.1"/>
    </source>
</evidence>
<gene>
    <name evidence="2" type="ORF">S01H1_30305</name>
</gene>
<sequence>FMIGPLNTEIEQYLIDQERFEDLRQQTTLRAGRNLCDLSYANAYDGPLPEVLKVIRDCLGSGRTLDMQYTPYGGSTITRRLIARQLSSTHGERFNYRDIVLTPGAMAALNVLFRVVRHDAEPNEVVVITPCWLDYPLYLANLGMTPVMVPMAEDLTNLDLERIKDALGPHTRAVVITQPSNPTGTLYSREQLQQLSSVLEASESHPLLISDESHRDYVFQPHSFSSPLEFYDLTCVVYSFGKGLLIQGQRIGYAAVSPRINDHKAVARQLERLCRA</sequence>
<dbReference type="GO" id="GO:0030170">
    <property type="term" value="F:pyridoxal phosphate binding"/>
    <property type="evidence" value="ECO:0007669"/>
    <property type="project" value="InterPro"/>
</dbReference>
<evidence type="ECO:0000259" key="1">
    <source>
        <dbReference type="Pfam" id="PF00155"/>
    </source>
</evidence>
<accession>X0V7M7</accession>
<dbReference type="InterPro" id="IPR015424">
    <property type="entry name" value="PyrdxlP-dep_Trfase"/>
</dbReference>
<dbReference type="PROSITE" id="PS00105">
    <property type="entry name" value="AA_TRANSFER_CLASS_1"/>
    <property type="match status" value="1"/>
</dbReference>
<dbReference type="AlphaFoldDB" id="X0V7M7"/>
<dbReference type="PANTHER" id="PTHR42691:SF1">
    <property type="entry name" value="ASPARTATE AMINOTRANSFERASE YHDR-RELATED"/>
    <property type="match status" value="1"/>
</dbReference>
<dbReference type="EMBL" id="BARS01018639">
    <property type="protein sequence ID" value="GAF96650.1"/>
    <property type="molecule type" value="Genomic_DNA"/>
</dbReference>
<feature type="non-terminal residue" evidence="2">
    <location>
        <position position="276"/>
    </location>
</feature>
<name>X0V7M7_9ZZZZ</name>
<dbReference type="InterPro" id="IPR004838">
    <property type="entry name" value="NHTrfase_class1_PyrdxlP-BS"/>
</dbReference>
<dbReference type="SUPFAM" id="SSF53383">
    <property type="entry name" value="PLP-dependent transferases"/>
    <property type="match status" value="1"/>
</dbReference>
<dbReference type="CDD" id="cd00609">
    <property type="entry name" value="AAT_like"/>
    <property type="match status" value="1"/>
</dbReference>
<dbReference type="GO" id="GO:0003824">
    <property type="term" value="F:catalytic activity"/>
    <property type="evidence" value="ECO:0007669"/>
    <property type="project" value="InterPro"/>
</dbReference>
<proteinExistence type="predicted"/>
<dbReference type="InterPro" id="IPR004839">
    <property type="entry name" value="Aminotransferase_I/II_large"/>
</dbReference>
<comment type="caution">
    <text evidence="2">The sequence shown here is derived from an EMBL/GenBank/DDBJ whole genome shotgun (WGS) entry which is preliminary data.</text>
</comment>
<protein>
    <recommendedName>
        <fullName evidence="1">Aminotransferase class I/classII large domain-containing protein</fullName>
    </recommendedName>
</protein>
<reference evidence="2" key="1">
    <citation type="journal article" date="2014" name="Front. Microbiol.">
        <title>High frequency of phylogenetically diverse reductive dehalogenase-homologous genes in deep subseafloor sedimentary metagenomes.</title>
        <authorList>
            <person name="Kawai M."/>
            <person name="Futagami T."/>
            <person name="Toyoda A."/>
            <person name="Takaki Y."/>
            <person name="Nishi S."/>
            <person name="Hori S."/>
            <person name="Arai W."/>
            <person name="Tsubouchi T."/>
            <person name="Morono Y."/>
            <person name="Uchiyama I."/>
            <person name="Ito T."/>
            <person name="Fujiyama A."/>
            <person name="Inagaki F."/>
            <person name="Takami H."/>
        </authorList>
    </citation>
    <scope>NUCLEOTIDE SEQUENCE</scope>
    <source>
        <strain evidence="2">Expedition CK06-06</strain>
    </source>
</reference>
<dbReference type="Pfam" id="PF00155">
    <property type="entry name" value="Aminotran_1_2"/>
    <property type="match status" value="1"/>
</dbReference>